<dbReference type="Proteomes" id="UP000251166">
    <property type="component" value="Plasmid unnamed3"/>
</dbReference>
<gene>
    <name evidence="1" type="ORF">DLJ82_6253</name>
</gene>
<dbReference type="EMBL" id="CP030763">
    <property type="protein sequence ID" value="AXA44224.1"/>
    <property type="molecule type" value="Genomic_DNA"/>
</dbReference>
<evidence type="ECO:0000313" key="2">
    <source>
        <dbReference type="Proteomes" id="UP000251166"/>
    </source>
</evidence>
<sequence>MTSGYCVRLLHLDDALIAYSLIQVAAPCFSADDWAQVVASVDRWTLVSLKDSADYVRGLAVYRIGTHPIAGRLMDVPIFAVGSVIDDVTIADLLFTSLRRRSAGCDYMRFWAQFPGDFSEMESEDRFRRWDHGLMFRIDQKPSPALL</sequence>
<evidence type="ECO:0000313" key="1">
    <source>
        <dbReference type="EMBL" id="AXA44224.1"/>
    </source>
</evidence>
<dbReference type="AlphaFoldDB" id="A0A2Z4YS79"/>
<keyword evidence="1" id="KW-0614">Plasmid</keyword>
<geneLocation type="plasmid" evidence="1 2">
    <name>unnamed3</name>
</geneLocation>
<dbReference type="RefSeq" id="WP_112908116.1">
    <property type="nucleotide sequence ID" value="NZ_CP030763.1"/>
</dbReference>
<proteinExistence type="predicted"/>
<reference evidence="1 2" key="1">
    <citation type="submission" date="2018-07" db="EMBL/GenBank/DDBJ databases">
        <title>Rhizobium leguminosarum strain:ATCC 14479 Genome sequencing and assembly.</title>
        <authorList>
            <person name="Chakraborty R."/>
        </authorList>
    </citation>
    <scope>NUCLEOTIDE SEQUENCE [LARGE SCALE GENOMIC DNA]</scope>
    <source>
        <strain evidence="1 2">ATCC 14479</strain>
        <plasmid evidence="2">Plasmid unnamed3</plasmid>
    </source>
</reference>
<accession>A0A2Z4YS79</accession>
<protein>
    <submittedName>
        <fullName evidence="1">Uncharacterized protein</fullName>
    </submittedName>
</protein>
<organism evidence="1 2">
    <name type="scientific">Rhizobium leguminosarum</name>
    <dbReference type="NCBI Taxonomy" id="384"/>
    <lineage>
        <taxon>Bacteria</taxon>
        <taxon>Pseudomonadati</taxon>
        <taxon>Pseudomonadota</taxon>
        <taxon>Alphaproteobacteria</taxon>
        <taxon>Hyphomicrobiales</taxon>
        <taxon>Rhizobiaceae</taxon>
        <taxon>Rhizobium/Agrobacterium group</taxon>
        <taxon>Rhizobium</taxon>
    </lineage>
</organism>
<name>A0A2Z4YS79_RHILE</name>